<keyword evidence="1" id="KW-0472">Membrane</keyword>
<proteinExistence type="predicted"/>
<protein>
    <submittedName>
        <fullName evidence="2">Uncharacterized protein</fullName>
    </submittedName>
</protein>
<name>A0A3D8GWD5_9BACI</name>
<keyword evidence="1" id="KW-1133">Transmembrane helix</keyword>
<feature type="transmembrane region" description="Helical" evidence="1">
    <location>
        <begin position="34"/>
        <end position="52"/>
    </location>
</feature>
<dbReference type="AlphaFoldDB" id="A0A3D8GWD5"/>
<evidence type="ECO:0000313" key="2">
    <source>
        <dbReference type="EMBL" id="RDU38767.1"/>
    </source>
</evidence>
<evidence type="ECO:0000313" key="3">
    <source>
        <dbReference type="Proteomes" id="UP000257144"/>
    </source>
</evidence>
<gene>
    <name evidence="2" type="ORF">DRW41_04195</name>
</gene>
<keyword evidence="3" id="KW-1185">Reference proteome</keyword>
<reference evidence="2 3" key="1">
    <citation type="submission" date="2018-07" db="EMBL/GenBank/DDBJ databases">
        <title>Bacillus sp. YLB-04 draft genome sequence.</title>
        <authorList>
            <person name="Yu L."/>
            <person name="Tang X."/>
        </authorList>
    </citation>
    <scope>NUCLEOTIDE SEQUENCE [LARGE SCALE GENOMIC DNA]</scope>
    <source>
        <strain evidence="2 3">YLB-04</strain>
    </source>
</reference>
<dbReference type="Proteomes" id="UP000257144">
    <property type="component" value="Unassembled WGS sequence"/>
</dbReference>
<organism evidence="2 3">
    <name type="scientific">Neobacillus piezotolerans</name>
    <dbReference type="NCBI Taxonomy" id="2259171"/>
    <lineage>
        <taxon>Bacteria</taxon>
        <taxon>Bacillati</taxon>
        <taxon>Bacillota</taxon>
        <taxon>Bacilli</taxon>
        <taxon>Bacillales</taxon>
        <taxon>Bacillaceae</taxon>
        <taxon>Neobacillus</taxon>
    </lineage>
</organism>
<keyword evidence="1" id="KW-0812">Transmembrane</keyword>
<sequence length="87" mass="9962">MPLVQFLHAHFFYLIPVLWIVGYFLKHSSFVPRCAVIWFIFGVALIIAFIVFGLTSAALTNGIIVAAIAVFIHQLYKQTIKCHRSRR</sequence>
<dbReference type="Pfam" id="PF16079">
    <property type="entry name" value="Phage_holin_5_2"/>
    <property type="match status" value="1"/>
</dbReference>
<evidence type="ECO:0000256" key="1">
    <source>
        <dbReference type="SAM" id="Phobius"/>
    </source>
</evidence>
<dbReference type="EMBL" id="QNQT01000001">
    <property type="protein sequence ID" value="RDU38767.1"/>
    <property type="molecule type" value="Genomic_DNA"/>
</dbReference>
<dbReference type="RefSeq" id="WP_115450682.1">
    <property type="nucleotide sequence ID" value="NZ_QNQT01000001.1"/>
</dbReference>
<feature type="transmembrane region" description="Helical" evidence="1">
    <location>
        <begin position="6"/>
        <end position="25"/>
    </location>
</feature>
<comment type="caution">
    <text evidence="2">The sequence shown here is derived from an EMBL/GenBank/DDBJ whole genome shotgun (WGS) entry which is preliminary data.</text>
</comment>
<accession>A0A3D8GWD5</accession>
<feature type="transmembrane region" description="Helical" evidence="1">
    <location>
        <begin position="58"/>
        <end position="76"/>
    </location>
</feature>
<dbReference type="OrthoDB" id="2884029at2"/>
<dbReference type="InterPro" id="IPR032111">
    <property type="entry name" value="Clostridium_phage_holin"/>
</dbReference>